<dbReference type="Gene3D" id="2.30.29.30">
    <property type="entry name" value="Pleckstrin-homology domain (PH domain)/Phosphotyrosine-binding domain (PTB)"/>
    <property type="match status" value="1"/>
</dbReference>
<feature type="region of interest" description="Disordered" evidence="2">
    <location>
        <begin position="340"/>
        <end position="417"/>
    </location>
</feature>
<feature type="compositionally biased region" description="Basic and acidic residues" evidence="2">
    <location>
        <begin position="988"/>
        <end position="1011"/>
    </location>
</feature>
<evidence type="ECO:0000256" key="2">
    <source>
        <dbReference type="SAM" id="MobiDB-lite"/>
    </source>
</evidence>
<dbReference type="Pfam" id="PF00169">
    <property type="entry name" value="PH"/>
    <property type="match status" value="1"/>
</dbReference>
<feature type="coiled-coil region" evidence="1">
    <location>
        <begin position="1642"/>
        <end position="1673"/>
    </location>
</feature>
<feature type="compositionally biased region" description="Basic and acidic residues" evidence="2">
    <location>
        <begin position="340"/>
        <end position="351"/>
    </location>
</feature>
<feature type="compositionally biased region" description="Polar residues" evidence="2">
    <location>
        <begin position="1318"/>
        <end position="1336"/>
    </location>
</feature>
<dbReference type="EMBL" id="OE185801">
    <property type="protein sequence ID" value="CAD7577566.1"/>
    <property type="molecule type" value="Genomic_DNA"/>
</dbReference>
<feature type="coiled-coil region" evidence="1">
    <location>
        <begin position="700"/>
        <end position="782"/>
    </location>
</feature>
<keyword evidence="1" id="KW-0175">Coiled coil</keyword>
<feature type="compositionally biased region" description="Basic and acidic residues" evidence="2">
    <location>
        <begin position="371"/>
        <end position="390"/>
    </location>
</feature>
<organism evidence="4">
    <name type="scientific">Timema californicum</name>
    <name type="common">California timema</name>
    <name type="synonym">Walking stick</name>
    <dbReference type="NCBI Taxonomy" id="61474"/>
    <lineage>
        <taxon>Eukaryota</taxon>
        <taxon>Metazoa</taxon>
        <taxon>Ecdysozoa</taxon>
        <taxon>Arthropoda</taxon>
        <taxon>Hexapoda</taxon>
        <taxon>Insecta</taxon>
        <taxon>Pterygota</taxon>
        <taxon>Neoptera</taxon>
        <taxon>Polyneoptera</taxon>
        <taxon>Phasmatodea</taxon>
        <taxon>Timematodea</taxon>
        <taxon>Timematoidea</taxon>
        <taxon>Timematidae</taxon>
        <taxon>Timema</taxon>
    </lineage>
</organism>
<dbReference type="InterPro" id="IPR001849">
    <property type="entry name" value="PH_domain"/>
</dbReference>
<dbReference type="SMART" id="SM00233">
    <property type="entry name" value="PH"/>
    <property type="match status" value="1"/>
</dbReference>
<feature type="compositionally biased region" description="Basic and acidic residues" evidence="2">
    <location>
        <begin position="273"/>
        <end position="295"/>
    </location>
</feature>
<feature type="domain" description="PH" evidence="3">
    <location>
        <begin position="446"/>
        <end position="543"/>
    </location>
</feature>
<feature type="coiled-coil region" evidence="1">
    <location>
        <begin position="1715"/>
        <end position="1830"/>
    </location>
</feature>
<feature type="region of interest" description="Disordered" evidence="2">
    <location>
        <begin position="988"/>
        <end position="1032"/>
    </location>
</feature>
<sequence>MMLVSPCGPGLSGWAAHGGYRQGEPGKFGEFLDDRETVCCTTLHYYSSPITSLVLTERSQLTAESFEKLPDQITYPYAEPDELQKMCLAAPETVPQESIDMNKVLEVAAADELTGNAYSLAITAPDRVHFVKGTCREECRWWADVLSVFPRSKLNCAVVPASVAQLANALVVLSSTAEDGEIEGRHKRNATFPGGQSSSILPQAPTIRATTTPSESRPRFNSCRTEPAPTQPWDRDVYPSRDLHTLAELPPTLPSDTRKVYRDQPASSASPPTRDKIQTEEKIRTRRVLNREKRGVKSARSYSEDFTGMLPTWRDGKVSQDTTDQHDAARRILFDDYENESKRDEKLKDIADSLTRPRYRRSPAPAYHPSGPERVKPTRDGDCSEEEQKKGFRSSGGPVIRAMDHTDSSGDKLVRGDPDGCGLDISSLRYSPNSELRVDLPSEDLLNIKKGWLMKQGLNKEWNKHWFVLRGTALMYYRDPTAEDKGIMDGVIDLSGVSGVTEVQVARNYGFQAVTWDERRYVLSAVTAGIRGNWVSSLRRAAGLQVAPAGEVPLSIGEKLERELEKSQLSVAVPTPTTPRSIFFSSDEEYRTASEGGRRENEDWGEALTPLPPSPPLNRTPISRVKEKARSRSTSRSRVYKRSRSSPPSSRRSTLDSVRTDDLLLACCGELPESDAEESIEMESVKSSLYDTLDSQGSEVDELKRQLGIALCEVGSAEKELLQLRQNSAEVATLEKQVKELLSTLERTEEQLKQKTKDANESEALRKRYSELRREHEDILSQWRKPAVEEDWRQLYQQLQDRYQTDVDTWKSRMSTAESSLEDKAEHCSLLTRDLSSSQDTIKHLRSEVITLSERLAQGIEENESLYRRLRELEGRGVGGNLSSSRERGRSVDSLSDLTNIDLDLDLGEMDKERIMEEYDDLRGRFEKAVQEIRAMKRELRESHALYDDLELTCITLRQDSKIREDDSSSQLSLLVSRVEDLTLKLSAAEKQKPAKHARSESPQRSKKENAGSECLKSSSSSRLRRKSLDSATSSEPMKVLIRVSSLESKVAKAAEKLSKRGNEAPLGLDCPSGSLTCNKELQRVEVNVENVPEPMEVDERHSETTLRLQNLEMSVSKSRDKVKDCLHLLSSLKTSSPGRSQSNFQSDTVSSLEKHLGEVRDILHQCNTQYSHTDMNTIVASTEAETIRNSVHGIVGRFEELLRDKLVELFKKRKALQEFGQFNDKARMHLLAEKLAYESVLIFRIAQAVACSAGATRDFKDCVMTSELVECKMLLDQQKECEMFVDKYRMEKLNHLAKILAVETLSYTSECDHSNEAQNVARKSNRANASQSPSSLLEDRRIRQAWAMAQEAVNRELIQAEISHVTMRCGQAYEADLASEQETRFAFLAAQRSMLEKWFDSVEEILRREMEAGIEELTAKYEEHLVTLKKENSAIPVSYREEEEMESRRLLLEFADVIALKALIDARVSVICKETQSYNLKPVNDKPKETSKSCARQIIETNMEISRFTDFEKNAANMASELEADFEYLFQQYSEKCRADISSRLGPGDSDTGREELAETIKGLDLVRDDLEALHDCVTSDRTPECCILCRDGGTGMKSRDQAGEGGQASWGDVCDKCVSIRQLVAALTNHVLQGRVCKRCQQLQETIRRLNADHEEELEMLRRSQDQEMSRLRGELETQRHSLVSQHQQEHCVQDQEMSRLRGELETQRHSLVSQHQQEQAQLKDRARRLERRLGTLDSEYSQQVENLRAAYQKTLSAGLERDVDGEENVCQRYQAEIEQLRTLCEKGLVAMESSHRRIIAELEEKHRQELEQLRIEKEQALTEETQATLAGTNSLWCFP</sequence>
<dbReference type="SUPFAM" id="SSF50729">
    <property type="entry name" value="PH domain-like"/>
    <property type="match status" value="1"/>
</dbReference>
<accession>A0A7R9PBX5</accession>
<feature type="compositionally biased region" description="Basic and acidic residues" evidence="2">
    <location>
        <begin position="402"/>
        <end position="417"/>
    </location>
</feature>
<feature type="compositionally biased region" description="Basic and acidic residues" evidence="2">
    <location>
        <begin position="588"/>
        <end position="602"/>
    </location>
</feature>
<dbReference type="PANTHER" id="PTHR17271:SF1">
    <property type="entry name" value="PROTEIN OUTSPREAD"/>
    <property type="match status" value="1"/>
</dbReference>
<dbReference type="InterPro" id="IPR011993">
    <property type="entry name" value="PH-like_dom_sf"/>
</dbReference>
<dbReference type="InterPro" id="IPR052223">
    <property type="entry name" value="Actin_Cytoskeleton_Reg"/>
</dbReference>
<protein>
    <submittedName>
        <fullName evidence="4">(California timema) hypothetical protein</fullName>
    </submittedName>
</protein>
<feature type="region of interest" description="Disordered" evidence="2">
    <location>
        <begin position="1318"/>
        <end position="1337"/>
    </location>
</feature>
<dbReference type="PROSITE" id="PS50003">
    <property type="entry name" value="PH_DOMAIN"/>
    <property type="match status" value="1"/>
</dbReference>
<feature type="region of interest" description="Disordered" evidence="2">
    <location>
        <begin position="577"/>
        <end position="657"/>
    </location>
</feature>
<dbReference type="GO" id="GO:0051015">
    <property type="term" value="F:actin filament binding"/>
    <property type="evidence" value="ECO:0007669"/>
    <property type="project" value="TreeGrafter"/>
</dbReference>
<feature type="region of interest" description="Disordered" evidence="2">
    <location>
        <begin position="182"/>
        <end position="300"/>
    </location>
</feature>
<dbReference type="PANTHER" id="PTHR17271">
    <property type="entry name" value="PLECKSTRIN HOMOLOGY PH DOMAIN-CONTAINING PROTEIN"/>
    <property type="match status" value="1"/>
</dbReference>
<evidence type="ECO:0000256" key="1">
    <source>
        <dbReference type="SAM" id="Coils"/>
    </source>
</evidence>
<evidence type="ECO:0000313" key="4">
    <source>
        <dbReference type="EMBL" id="CAD7577566.1"/>
    </source>
</evidence>
<dbReference type="InterPro" id="IPR039597">
    <property type="entry name" value="M-RIP_PH"/>
</dbReference>
<proteinExistence type="predicted"/>
<dbReference type="GO" id="GO:0015629">
    <property type="term" value="C:actin cytoskeleton"/>
    <property type="evidence" value="ECO:0007669"/>
    <property type="project" value="TreeGrafter"/>
</dbReference>
<gene>
    <name evidence="4" type="ORF">TCMB3V08_LOCUS10114</name>
</gene>
<feature type="compositionally biased region" description="Basic residues" evidence="2">
    <location>
        <begin position="631"/>
        <end position="644"/>
    </location>
</feature>
<dbReference type="CDD" id="cd13275">
    <property type="entry name" value="PH_M-RIP"/>
    <property type="match status" value="1"/>
</dbReference>
<evidence type="ECO:0000259" key="3">
    <source>
        <dbReference type="PROSITE" id="PS50003"/>
    </source>
</evidence>
<name>A0A7R9PBX5_TIMCA</name>
<reference evidence="4" key="1">
    <citation type="submission" date="2020-11" db="EMBL/GenBank/DDBJ databases">
        <authorList>
            <person name="Tran Van P."/>
        </authorList>
    </citation>
    <scope>NUCLEOTIDE SEQUENCE</scope>
</reference>
<feature type="compositionally biased region" description="Basic and acidic residues" evidence="2">
    <location>
        <begin position="233"/>
        <end position="245"/>
    </location>
</feature>